<comment type="caution">
    <text evidence="2">The sequence shown here is derived from an EMBL/GenBank/DDBJ whole genome shotgun (WGS) entry which is preliminary data.</text>
</comment>
<name>A0A1J6I575_NICAT</name>
<dbReference type="AlphaFoldDB" id="A0A1J6I575"/>
<sequence>MCNLCNISLNETFFSIVKWIRSSALFVKLNSDSSCIRGKCGAGGVVRDNNGKFIIACAIPLGQGTSNWAEACAMLFGINWFIQKGTPLIIGETYSILIHSCISGTWATLWRISDKINELKMLEDSHDIVTHHCFREANKVADKLAALCHINEEACIYTNFNSLPRQVKGLLNADRWHMPTFRVKRRKPSGLIYEPP</sequence>
<dbReference type="CDD" id="cd06222">
    <property type="entry name" value="RNase_H_like"/>
    <property type="match status" value="1"/>
</dbReference>
<evidence type="ECO:0000313" key="2">
    <source>
        <dbReference type="EMBL" id="OIT00190.1"/>
    </source>
</evidence>
<dbReference type="EMBL" id="MJEQ01037189">
    <property type="protein sequence ID" value="OIT00190.1"/>
    <property type="molecule type" value="Genomic_DNA"/>
</dbReference>
<dbReference type="Pfam" id="PF13456">
    <property type="entry name" value="RVT_3"/>
    <property type="match status" value="1"/>
</dbReference>
<dbReference type="Proteomes" id="UP000187609">
    <property type="component" value="Unassembled WGS sequence"/>
</dbReference>
<dbReference type="GO" id="GO:0003676">
    <property type="term" value="F:nucleic acid binding"/>
    <property type="evidence" value="ECO:0007669"/>
    <property type="project" value="InterPro"/>
</dbReference>
<dbReference type="InterPro" id="IPR002156">
    <property type="entry name" value="RNaseH_domain"/>
</dbReference>
<dbReference type="InterPro" id="IPR053151">
    <property type="entry name" value="RNase_H-like"/>
</dbReference>
<dbReference type="GO" id="GO:0004523">
    <property type="term" value="F:RNA-DNA hybrid ribonuclease activity"/>
    <property type="evidence" value="ECO:0007669"/>
    <property type="project" value="InterPro"/>
</dbReference>
<proteinExistence type="predicted"/>
<dbReference type="PANTHER" id="PTHR47723">
    <property type="entry name" value="OS05G0353850 PROTEIN"/>
    <property type="match status" value="1"/>
</dbReference>
<organism evidence="2 3">
    <name type="scientific">Nicotiana attenuata</name>
    <name type="common">Coyote tobacco</name>
    <dbReference type="NCBI Taxonomy" id="49451"/>
    <lineage>
        <taxon>Eukaryota</taxon>
        <taxon>Viridiplantae</taxon>
        <taxon>Streptophyta</taxon>
        <taxon>Embryophyta</taxon>
        <taxon>Tracheophyta</taxon>
        <taxon>Spermatophyta</taxon>
        <taxon>Magnoliopsida</taxon>
        <taxon>eudicotyledons</taxon>
        <taxon>Gunneridae</taxon>
        <taxon>Pentapetalae</taxon>
        <taxon>asterids</taxon>
        <taxon>lamiids</taxon>
        <taxon>Solanales</taxon>
        <taxon>Solanaceae</taxon>
        <taxon>Nicotianoideae</taxon>
        <taxon>Nicotianeae</taxon>
        <taxon>Nicotiana</taxon>
    </lineage>
</organism>
<dbReference type="OrthoDB" id="1211021at2759"/>
<dbReference type="SMR" id="A0A1J6I575"/>
<dbReference type="OMA" id="WENINQI"/>
<reference evidence="2" key="1">
    <citation type="submission" date="2016-11" db="EMBL/GenBank/DDBJ databases">
        <title>The genome of Nicotiana attenuata.</title>
        <authorList>
            <person name="Xu S."/>
            <person name="Brockmoeller T."/>
            <person name="Gaquerel E."/>
            <person name="Navarro A."/>
            <person name="Kuhl H."/>
            <person name="Gase K."/>
            <person name="Ling Z."/>
            <person name="Zhou W."/>
            <person name="Kreitzer C."/>
            <person name="Stanke M."/>
            <person name="Tang H."/>
            <person name="Lyons E."/>
            <person name="Pandey P."/>
            <person name="Pandey S.P."/>
            <person name="Timmermann B."/>
            <person name="Baldwin I.T."/>
        </authorList>
    </citation>
    <scope>NUCLEOTIDE SEQUENCE [LARGE SCALE GENOMIC DNA]</scope>
    <source>
        <strain evidence="2">UT</strain>
    </source>
</reference>
<dbReference type="Gramene" id="OIT00190">
    <property type="protein sequence ID" value="OIT00190"/>
    <property type="gene ID" value="A4A49_02817"/>
</dbReference>
<dbReference type="InterPro" id="IPR036397">
    <property type="entry name" value="RNaseH_sf"/>
</dbReference>
<dbReference type="SUPFAM" id="SSF53098">
    <property type="entry name" value="Ribonuclease H-like"/>
    <property type="match status" value="1"/>
</dbReference>
<protein>
    <recommendedName>
        <fullName evidence="1">RNase H type-1 domain-containing protein</fullName>
    </recommendedName>
</protein>
<dbReference type="InterPro" id="IPR044730">
    <property type="entry name" value="RNase_H-like_dom_plant"/>
</dbReference>
<feature type="domain" description="RNase H type-1" evidence="1">
    <location>
        <begin position="30"/>
        <end position="148"/>
    </location>
</feature>
<evidence type="ECO:0000259" key="1">
    <source>
        <dbReference type="Pfam" id="PF13456"/>
    </source>
</evidence>
<gene>
    <name evidence="2" type="ORF">A4A49_02817</name>
</gene>
<evidence type="ECO:0000313" key="3">
    <source>
        <dbReference type="Proteomes" id="UP000187609"/>
    </source>
</evidence>
<dbReference type="Gene3D" id="3.30.420.10">
    <property type="entry name" value="Ribonuclease H-like superfamily/Ribonuclease H"/>
    <property type="match status" value="1"/>
</dbReference>
<accession>A0A1J6I575</accession>
<keyword evidence="3" id="KW-1185">Reference proteome</keyword>
<dbReference type="KEGG" id="nau:109228743"/>
<dbReference type="InterPro" id="IPR012337">
    <property type="entry name" value="RNaseH-like_sf"/>
</dbReference>
<dbReference type="PANTHER" id="PTHR47723:SF19">
    <property type="entry name" value="POLYNUCLEOTIDYL TRANSFERASE, RIBONUCLEASE H-LIKE SUPERFAMILY PROTEIN"/>
    <property type="match status" value="1"/>
</dbReference>